<feature type="compositionally biased region" description="Polar residues" evidence="1">
    <location>
        <begin position="353"/>
        <end position="390"/>
    </location>
</feature>
<proteinExistence type="predicted"/>
<dbReference type="AlphaFoldDB" id="A0A5B0P6R2"/>
<dbReference type="Proteomes" id="UP000325313">
    <property type="component" value="Unassembled WGS sequence"/>
</dbReference>
<name>A0A5B0P6R2_PUCGR</name>
<gene>
    <name evidence="2" type="ORF">PGTUg99_007726</name>
</gene>
<accession>A0A5B0P6R2</accession>
<dbReference type="EMBL" id="VDEP01000352">
    <property type="protein sequence ID" value="KAA1097121.1"/>
    <property type="molecule type" value="Genomic_DNA"/>
</dbReference>
<feature type="compositionally biased region" description="Polar residues" evidence="1">
    <location>
        <begin position="49"/>
        <end position="72"/>
    </location>
</feature>
<sequence length="537" mass="59619">MSDPNQIQALSDRVKDSSQQQRPSQSTSNNSAHKPPSSLASKAPPQPKGSGTTITAKSQTDPKGSEATTTKSVEPDPEPLGSATASRAKEIILAKAVKAQEDGDEVKADRFFAMYDTIAREASPKPTTRDATVTLTSLDPIASSKKRPIEAEGTTQVRGIKFIWANTNSHDDGGFTPYFHKNLLELKGPIPLTIFNKAWQEEALSYHSKNRPKNNESSAEKNLRYHGLAVPDEWLQSFSDWTLNHRCFHETIRDRYNYPVLAEWILLHKAHCDRLQKKHGFMVALRYDIRIRNNAFAFRVEKDGEESFSNISQFKPDTADDAHSEARNFNELGVKENPYSLGGARQGWDPHTGQKSIKSSGTAPTNNSSGNNKPANTGTTQFPSQATHNSLPARPDLSRPPRSSGYKGRNYNPNHGGAGRRRGNDALVPNSEIHFRRSVQSPPLSPTEPHNSIEDRGKTPDWPSEIKCEMDVDKWEKALEEAGLASEFKDVINGFKNGFDQGIPNHNLGPAIPYFTPPNHQSALLAQDKIEQLLWLF</sequence>
<protein>
    <submittedName>
        <fullName evidence="2">Uncharacterized protein</fullName>
    </submittedName>
</protein>
<evidence type="ECO:0000256" key="1">
    <source>
        <dbReference type="SAM" id="MobiDB-lite"/>
    </source>
</evidence>
<feature type="compositionally biased region" description="Basic and acidic residues" evidence="1">
    <location>
        <begin position="451"/>
        <end position="464"/>
    </location>
</feature>
<feature type="compositionally biased region" description="Low complexity" evidence="1">
    <location>
        <begin position="17"/>
        <end position="43"/>
    </location>
</feature>
<feature type="region of interest" description="Disordered" evidence="1">
    <location>
        <begin position="330"/>
        <end position="464"/>
    </location>
</feature>
<comment type="caution">
    <text evidence="2">The sequence shown here is derived from an EMBL/GenBank/DDBJ whole genome shotgun (WGS) entry which is preliminary data.</text>
</comment>
<evidence type="ECO:0000313" key="3">
    <source>
        <dbReference type="Proteomes" id="UP000325313"/>
    </source>
</evidence>
<organism evidence="2 3">
    <name type="scientific">Puccinia graminis f. sp. tritici</name>
    <dbReference type="NCBI Taxonomy" id="56615"/>
    <lineage>
        <taxon>Eukaryota</taxon>
        <taxon>Fungi</taxon>
        <taxon>Dikarya</taxon>
        <taxon>Basidiomycota</taxon>
        <taxon>Pucciniomycotina</taxon>
        <taxon>Pucciniomycetes</taxon>
        <taxon>Pucciniales</taxon>
        <taxon>Pucciniaceae</taxon>
        <taxon>Puccinia</taxon>
    </lineage>
</organism>
<evidence type="ECO:0000313" key="2">
    <source>
        <dbReference type="EMBL" id="KAA1097121.1"/>
    </source>
</evidence>
<feature type="region of interest" description="Disordered" evidence="1">
    <location>
        <begin position="1"/>
        <end position="84"/>
    </location>
</feature>
<reference evidence="2 3" key="1">
    <citation type="submission" date="2019-05" db="EMBL/GenBank/DDBJ databases">
        <title>Emergence of the Ug99 lineage of the wheat stem rust pathogen through somatic hybridization.</title>
        <authorList>
            <person name="Li F."/>
            <person name="Upadhyaya N.M."/>
            <person name="Sperschneider J."/>
            <person name="Matny O."/>
            <person name="Nguyen-Phuc H."/>
            <person name="Mago R."/>
            <person name="Raley C."/>
            <person name="Miller M.E."/>
            <person name="Silverstein K.A.T."/>
            <person name="Henningsen E."/>
            <person name="Hirsch C.D."/>
            <person name="Visser B."/>
            <person name="Pretorius Z.A."/>
            <person name="Steffenson B.J."/>
            <person name="Schwessinger B."/>
            <person name="Dodds P.N."/>
            <person name="Figueroa M."/>
        </authorList>
    </citation>
    <scope>NUCLEOTIDE SEQUENCE [LARGE SCALE GENOMIC DNA]</scope>
    <source>
        <strain evidence="2 3">Ug99</strain>
    </source>
</reference>